<dbReference type="EMBL" id="MCGO01000059">
    <property type="protein sequence ID" value="ORY36005.1"/>
    <property type="molecule type" value="Genomic_DNA"/>
</dbReference>
<dbReference type="PANTHER" id="PTHR12300">
    <property type="entry name" value="HVA22-LIKE PROTEINS"/>
    <property type="match status" value="1"/>
</dbReference>
<dbReference type="STRING" id="329046.A0A1Y2BPC1"/>
<dbReference type="Pfam" id="PF03134">
    <property type="entry name" value="TB2_DP1_HVA22"/>
    <property type="match status" value="1"/>
</dbReference>
<sequence length="191" mass="21415">MGSTTTVLPPAFSKWSAPPKKPDPTPPPPPPPPGLLSAIPQALKEGKNTYNDLNKNLAEAPIIMELAHLTKMPHANVLIYLIVSALYVILVACGFYAGFLTFALAYAWPMVQSLRAAESLKKEDVQSWLSYWVIISSQTLFEYGGKSLLNLLPFYYFFKMVFILWLIIPYSNKPDPPPAKKEEPSKWAYKK</sequence>
<feature type="transmembrane region" description="Helical" evidence="6">
    <location>
        <begin position="77"/>
        <end position="108"/>
    </location>
</feature>
<comment type="subcellular location">
    <subcellularLocation>
        <location evidence="1 6">Membrane</location>
        <topology evidence="1 6">Multi-pass membrane protein</topology>
    </subcellularLocation>
</comment>
<organism evidence="8 9">
    <name type="scientific">Rhizoclosmatium globosum</name>
    <dbReference type="NCBI Taxonomy" id="329046"/>
    <lineage>
        <taxon>Eukaryota</taxon>
        <taxon>Fungi</taxon>
        <taxon>Fungi incertae sedis</taxon>
        <taxon>Chytridiomycota</taxon>
        <taxon>Chytridiomycota incertae sedis</taxon>
        <taxon>Chytridiomycetes</taxon>
        <taxon>Chytridiales</taxon>
        <taxon>Chytriomycetaceae</taxon>
        <taxon>Rhizoclosmatium</taxon>
    </lineage>
</organism>
<dbReference type="OrthoDB" id="10009287at2759"/>
<reference evidence="8 9" key="1">
    <citation type="submission" date="2016-07" db="EMBL/GenBank/DDBJ databases">
        <title>Pervasive Adenine N6-methylation of Active Genes in Fungi.</title>
        <authorList>
            <consortium name="DOE Joint Genome Institute"/>
            <person name="Mondo S.J."/>
            <person name="Dannebaum R.O."/>
            <person name="Kuo R.C."/>
            <person name="Labutti K."/>
            <person name="Haridas S."/>
            <person name="Kuo A."/>
            <person name="Salamov A."/>
            <person name="Ahrendt S.R."/>
            <person name="Lipzen A."/>
            <person name="Sullivan W."/>
            <person name="Andreopoulos W.B."/>
            <person name="Clum A."/>
            <person name="Lindquist E."/>
            <person name="Daum C."/>
            <person name="Ramamoorthy G.K."/>
            <person name="Gryganskyi A."/>
            <person name="Culley D."/>
            <person name="Magnuson J.K."/>
            <person name="James T.Y."/>
            <person name="O'Malley M.A."/>
            <person name="Stajich J.E."/>
            <person name="Spatafora J.W."/>
            <person name="Visel A."/>
            <person name="Grigoriev I.V."/>
        </authorList>
    </citation>
    <scope>NUCLEOTIDE SEQUENCE [LARGE SCALE GENOMIC DNA]</scope>
    <source>
        <strain evidence="8 9">JEL800</strain>
    </source>
</reference>
<evidence type="ECO:0000256" key="6">
    <source>
        <dbReference type="RuleBase" id="RU362006"/>
    </source>
</evidence>
<proteinExistence type="inferred from homology"/>
<evidence type="ECO:0000256" key="2">
    <source>
        <dbReference type="ARBA" id="ARBA00008573"/>
    </source>
</evidence>
<protein>
    <recommendedName>
        <fullName evidence="6">Protein YOP1</fullName>
    </recommendedName>
</protein>
<evidence type="ECO:0000256" key="3">
    <source>
        <dbReference type="ARBA" id="ARBA00022692"/>
    </source>
</evidence>
<evidence type="ECO:0000256" key="4">
    <source>
        <dbReference type="ARBA" id="ARBA00022989"/>
    </source>
</evidence>
<accession>A0A1Y2BPC1</accession>
<dbReference type="InterPro" id="IPR004345">
    <property type="entry name" value="TB2_DP1_HVA22"/>
</dbReference>
<keyword evidence="5 6" id="KW-0472">Membrane</keyword>
<comment type="caution">
    <text evidence="8">The sequence shown here is derived from an EMBL/GenBank/DDBJ whole genome shotgun (WGS) entry which is preliminary data.</text>
</comment>
<evidence type="ECO:0000256" key="5">
    <source>
        <dbReference type="ARBA" id="ARBA00023136"/>
    </source>
</evidence>
<evidence type="ECO:0000256" key="7">
    <source>
        <dbReference type="SAM" id="MobiDB-lite"/>
    </source>
</evidence>
<evidence type="ECO:0000313" key="9">
    <source>
        <dbReference type="Proteomes" id="UP000193642"/>
    </source>
</evidence>
<dbReference type="PANTHER" id="PTHR12300:SF161">
    <property type="entry name" value="RECEPTOR EXPRESSION-ENHANCING PROTEIN"/>
    <property type="match status" value="1"/>
</dbReference>
<comment type="caution">
    <text evidence="6">Lacks conserved residue(s) required for the propagation of feature annotation.</text>
</comment>
<comment type="similarity">
    <text evidence="2 6">Belongs to the DP1 family.</text>
</comment>
<keyword evidence="4 6" id="KW-1133">Transmembrane helix</keyword>
<dbReference type="GO" id="GO:0016020">
    <property type="term" value="C:membrane"/>
    <property type="evidence" value="ECO:0007669"/>
    <property type="project" value="UniProtKB-SubCell"/>
</dbReference>
<keyword evidence="3 6" id="KW-0812">Transmembrane</keyword>
<feature type="transmembrane region" description="Helical" evidence="6">
    <location>
        <begin position="152"/>
        <end position="171"/>
    </location>
</feature>
<dbReference type="Proteomes" id="UP000193642">
    <property type="component" value="Unassembled WGS sequence"/>
</dbReference>
<feature type="region of interest" description="Disordered" evidence="7">
    <location>
        <begin position="1"/>
        <end position="36"/>
    </location>
</feature>
<keyword evidence="9" id="KW-1185">Reference proteome</keyword>
<feature type="compositionally biased region" description="Pro residues" evidence="7">
    <location>
        <begin position="24"/>
        <end position="34"/>
    </location>
</feature>
<dbReference type="AlphaFoldDB" id="A0A1Y2BPC1"/>
<evidence type="ECO:0000256" key="1">
    <source>
        <dbReference type="ARBA" id="ARBA00004141"/>
    </source>
</evidence>
<gene>
    <name evidence="8" type="ORF">BCR33DRAFT_855606</name>
</gene>
<evidence type="ECO:0000313" key="8">
    <source>
        <dbReference type="EMBL" id="ORY36005.1"/>
    </source>
</evidence>
<name>A0A1Y2BPC1_9FUNG</name>